<keyword evidence="2" id="KW-1185">Reference proteome</keyword>
<dbReference type="NCBIfam" id="TIGR01615">
    <property type="entry name" value="A_thal_3542"/>
    <property type="match status" value="1"/>
</dbReference>
<dbReference type="PANTHER" id="PTHR31579">
    <property type="entry name" value="OS03G0796600 PROTEIN"/>
    <property type="match status" value="1"/>
</dbReference>
<dbReference type="Pfam" id="PF04720">
    <property type="entry name" value="PDDEXK_6"/>
    <property type="match status" value="1"/>
</dbReference>
<evidence type="ECO:0000313" key="1">
    <source>
        <dbReference type="EMBL" id="KAA8543554.1"/>
    </source>
</evidence>
<accession>A0A5J5BLB7</accession>
<dbReference type="EMBL" id="CM018034">
    <property type="protein sequence ID" value="KAA8543554.1"/>
    <property type="molecule type" value="Genomic_DNA"/>
</dbReference>
<dbReference type="InterPro" id="IPR006502">
    <property type="entry name" value="PDDEXK-like"/>
</dbReference>
<reference evidence="1 2" key="1">
    <citation type="submission" date="2019-09" db="EMBL/GenBank/DDBJ databases">
        <title>A chromosome-level genome assembly of the Chinese tupelo Nyssa sinensis.</title>
        <authorList>
            <person name="Yang X."/>
            <person name="Kang M."/>
            <person name="Yang Y."/>
            <person name="Xiong H."/>
            <person name="Wang M."/>
            <person name="Zhang Z."/>
            <person name="Wang Z."/>
            <person name="Wu H."/>
            <person name="Ma T."/>
            <person name="Liu J."/>
            <person name="Xi Z."/>
        </authorList>
    </citation>
    <scope>NUCLEOTIDE SEQUENCE [LARGE SCALE GENOMIC DNA]</scope>
    <source>
        <strain evidence="1">J267</strain>
        <tissue evidence="1">Leaf</tissue>
    </source>
</reference>
<sequence>MSTTGSTHRRTHFQRTKRVTDPLDDKVKARIVGRDRCEPVYVSSGSQYGCETDDDSLGLSDLVYGFLEDDAAAQPSENDSDSERDPSIYDPTDVIEDLINPTLTDNVDTFKNLLIAHVSKAMVVFSCVKTNKPIFRRNVMAFLRDCGYNAAICKTKWESSGGLTAGNYEFIDVLRSESGPSLHRYFIDLDFSGQFEIARPTNQFERLLQFLPRVFIGKSEELKQIVKVMSDAAKRSLKNRGLHLPPWRKNRFMQNKWFGPYRRTVNVIPTNSLSSLPPAKQTFAAECRSVGFEAVNGSLFLPRQLVQDNIVIIP</sequence>
<dbReference type="AlphaFoldDB" id="A0A5J5BLB7"/>
<evidence type="ECO:0000313" key="2">
    <source>
        <dbReference type="Proteomes" id="UP000325577"/>
    </source>
</evidence>
<protein>
    <submittedName>
        <fullName evidence="1">Uncharacterized protein</fullName>
    </submittedName>
</protein>
<gene>
    <name evidence="1" type="ORF">F0562_021700</name>
</gene>
<organism evidence="1 2">
    <name type="scientific">Nyssa sinensis</name>
    <dbReference type="NCBI Taxonomy" id="561372"/>
    <lineage>
        <taxon>Eukaryota</taxon>
        <taxon>Viridiplantae</taxon>
        <taxon>Streptophyta</taxon>
        <taxon>Embryophyta</taxon>
        <taxon>Tracheophyta</taxon>
        <taxon>Spermatophyta</taxon>
        <taxon>Magnoliopsida</taxon>
        <taxon>eudicotyledons</taxon>
        <taxon>Gunneridae</taxon>
        <taxon>Pentapetalae</taxon>
        <taxon>asterids</taxon>
        <taxon>Cornales</taxon>
        <taxon>Nyssaceae</taxon>
        <taxon>Nyssa</taxon>
    </lineage>
</organism>
<proteinExistence type="predicted"/>
<dbReference type="Proteomes" id="UP000325577">
    <property type="component" value="Linkage Group LG11"/>
</dbReference>
<dbReference type="PANTHER" id="PTHR31579:SF84">
    <property type="entry name" value="F21O3.6 PROTEIN"/>
    <property type="match status" value="1"/>
</dbReference>
<name>A0A5J5BLB7_9ASTE</name>
<dbReference type="OrthoDB" id="548115at2759"/>